<dbReference type="EMBL" id="MIGY01000002">
    <property type="protein sequence ID" value="PPU07771.1"/>
    <property type="molecule type" value="Genomic_DNA"/>
</dbReference>
<sequence length="202" mass="22687">MSNVTLWSWAVHRCAVLETGCEVDWDAWAAAAGWFGALGGWAAAVATVLAVVLPYRRDVKRSRYRAYVAMKSFRESLGRLSRRLRAISSIRNHLTTDLHQLEAADLDAIFGMELEAPLFDMEPELDDVMNAVALLRYHVNTWQQFVAMLKIGADDPWSPKRGLSERINDMAPLFDELAGEIQKAIATVEGAIDRIKFRPGRL</sequence>
<proteinExistence type="predicted"/>
<keyword evidence="1" id="KW-0472">Membrane</keyword>
<feature type="transmembrane region" description="Helical" evidence="1">
    <location>
        <begin position="34"/>
        <end position="55"/>
    </location>
</feature>
<evidence type="ECO:0000313" key="3">
    <source>
        <dbReference type="Proteomes" id="UP000239204"/>
    </source>
</evidence>
<organism evidence="2 3">
    <name type="scientific">Xanthomonas arboricola</name>
    <dbReference type="NCBI Taxonomy" id="56448"/>
    <lineage>
        <taxon>Bacteria</taxon>
        <taxon>Pseudomonadati</taxon>
        <taxon>Pseudomonadota</taxon>
        <taxon>Gammaproteobacteria</taxon>
        <taxon>Lysobacterales</taxon>
        <taxon>Lysobacteraceae</taxon>
        <taxon>Xanthomonas</taxon>
    </lineage>
</organism>
<dbReference type="RefSeq" id="WP_104537251.1">
    <property type="nucleotide sequence ID" value="NZ_MIGY01000002.1"/>
</dbReference>
<accession>A0A2S7ADV9</accession>
<dbReference type="Proteomes" id="UP000239204">
    <property type="component" value="Unassembled WGS sequence"/>
</dbReference>
<keyword evidence="1" id="KW-1133">Transmembrane helix</keyword>
<keyword evidence="1" id="KW-0812">Transmembrane</keyword>
<evidence type="ECO:0000256" key="1">
    <source>
        <dbReference type="SAM" id="Phobius"/>
    </source>
</evidence>
<evidence type="ECO:0000313" key="2">
    <source>
        <dbReference type="EMBL" id="PPU07771.1"/>
    </source>
</evidence>
<gene>
    <name evidence="2" type="ORF">XarjCFBP7645_09200</name>
</gene>
<protein>
    <submittedName>
        <fullName evidence="2">Uncharacterized protein</fullName>
    </submittedName>
</protein>
<name>A0A2S7ADV9_9XANT</name>
<comment type="caution">
    <text evidence="2">The sequence shown here is derived from an EMBL/GenBank/DDBJ whole genome shotgun (WGS) entry which is preliminary data.</text>
</comment>
<dbReference type="AlphaFoldDB" id="A0A2S7ADV9"/>
<reference evidence="2 3" key="1">
    <citation type="submission" date="2016-08" db="EMBL/GenBank/DDBJ databases">
        <title>Evolution of the type three secretion system and type three effector repertoires in Xanthomonas.</title>
        <authorList>
            <person name="Merda D."/>
            <person name="Briand M."/>
            <person name="Bosis E."/>
            <person name="Rousseau C."/>
            <person name="Portier P."/>
            <person name="Jacques M.-A."/>
            <person name="Fischer-Le Saux M."/>
        </authorList>
    </citation>
    <scope>NUCLEOTIDE SEQUENCE [LARGE SCALE GENOMIC DNA]</scope>
    <source>
        <strain evidence="2 3">CFBP 7645</strain>
    </source>
</reference>